<feature type="region of interest" description="Disordered" evidence="8">
    <location>
        <begin position="515"/>
        <end position="570"/>
    </location>
</feature>
<evidence type="ECO:0000256" key="2">
    <source>
        <dbReference type="ARBA" id="ARBA00009354"/>
    </source>
</evidence>
<dbReference type="InterPro" id="IPR051139">
    <property type="entry name" value="Mediator_complx_sub13"/>
</dbReference>
<evidence type="ECO:0000256" key="7">
    <source>
        <dbReference type="ARBA" id="ARBA00023242"/>
    </source>
</evidence>
<feature type="region of interest" description="Disordered" evidence="8">
    <location>
        <begin position="336"/>
        <end position="368"/>
    </location>
</feature>
<keyword evidence="10" id="KW-1185">Reference proteome</keyword>
<comment type="subcellular location">
    <subcellularLocation>
        <location evidence="1">Nucleus</location>
    </subcellularLocation>
</comment>
<organism evidence="9 10">
    <name type="scientific">Geodia barretti</name>
    <name type="common">Barrett's horny sponge</name>
    <dbReference type="NCBI Taxonomy" id="519541"/>
    <lineage>
        <taxon>Eukaryota</taxon>
        <taxon>Metazoa</taxon>
        <taxon>Porifera</taxon>
        <taxon>Demospongiae</taxon>
        <taxon>Heteroscleromorpha</taxon>
        <taxon>Tetractinellida</taxon>
        <taxon>Astrophorina</taxon>
        <taxon>Geodiidae</taxon>
        <taxon>Geodia</taxon>
    </lineage>
</organism>
<accession>A0AA35S4F0</accession>
<keyword evidence="6" id="KW-0804">Transcription</keyword>
<comment type="caution">
    <text evidence="9">The sequence shown here is derived from an EMBL/GenBank/DDBJ whole genome shotgun (WGS) entry which is preliminary data.</text>
</comment>
<dbReference type="PANTHER" id="PTHR48249:SF3">
    <property type="entry name" value="MEDIATOR OF RNA POLYMERASE II TRANSCRIPTION SUBUNIT 13"/>
    <property type="match status" value="1"/>
</dbReference>
<evidence type="ECO:0000256" key="4">
    <source>
        <dbReference type="ARBA" id="ARBA00022491"/>
    </source>
</evidence>
<evidence type="ECO:0000256" key="3">
    <source>
        <dbReference type="ARBA" id="ARBA00019618"/>
    </source>
</evidence>
<evidence type="ECO:0000313" key="10">
    <source>
        <dbReference type="Proteomes" id="UP001174909"/>
    </source>
</evidence>
<name>A0AA35S4F0_GEOBA</name>
<sequence length="570" mass="62261">MSATSMEVKASVGLANSLSNVFKLADVTGLCWVRYTGPTSSTLEAPQDDPVLKTYAQLLSEGYACAWRRLSPSTDGQTGEAKDLWLFYFTDQPDLSTKLTAGLEVVCLFVVTAEAERGNWKEEMTKESTTMLYRALHNLIERSLLSENFLPLGKWFARPDSSVATDGSSRGCFLCSFSFFVHAHLYVCASVDMRAGPALQPLLPSHVSQALASSTGLQVILSPSGLNAVMTGHSYSLSDSGIDKILEEWKLFFPRRFSADSSLGLPAAIEVVIGGVRMRYPSQFVLVYHGEDSLPTPPPSPLNQGEVEDTVHEVWEATRGGDTELKYKEATQCHCQDSSAHKSSRRHSSQLEPLPLKAPPTHPSHRFEPYSRRPRALPAMTPITTNTPQLSVKRKLSKPSLPMYSTTPVVSPSLPPSSSPPPLLLHLHLLTLSQRNSCTSPSSSHHTAVAIFNRATGVPSYLEALQPILCGPDLRSRGHAPFLCPQLPSPLTDVDQLPSSASQHTLSLTAAAALSQISPPDTRRVGSTPWPHPLITSLPVATTTKHTPHQPTPPSSRCQDYHHQNQRYPR</sequence>
<evidence type="ECO:0000256" key="6">
    <source>
        <dbReference type="ARBA" id="ARBA00023163"/>
    </source>
</evidence>
<keyword evidence="5" id="KW-0805">Transcription regulation</keyword>
<dbReference type="GO" id="GO:0003713">
    <property type="term" value="F:transcription coactivator activity"/>
    <property type="evidence" value="ECO:0007669"/>
    <property type="project" value="TreeGrafter"/>
</dbReference>
<reference evidence="9" key="1">
    <citation type="submission" date="2023-03" db="EMBL/GenBank/DDBJ databases">
        <authorList>
            <person name="Steffen K."/>
            <person name="Cardenas P."/>
        </authorList>
    </citation>
    <scope>NUCLEOTIDE SEQUENCE</scope>
</reference>
<dbReference type="GO" id="GO:0045944">
    <property type="term" value="P:positive regulation of transcription by RNA polymerase II"/>
    <property type="evidence" value="ECO:0007669"/>
    <property type="project" value="TreeGrafter"/>
</dbReference>
<evidence type="ECO:0000313" key="9">
    <source>
        <dbReference type="EMBL" id="CAI8023039.1"/>
    </source>
</evidence>
<keyword evidence="4" id="KW-0678">Repressor</keyword>
<dbReference type="PANTHER" id="PTHR48249">
    <property type="entry name" value="MEDIATOR OF RNA POLYMERASE II TRANSCRIPTION SUBUNIT 13"/>
    <property type="match status" value="1"/>
</dbReference>
<evidence type="ECO:0000256" key="5">
    <source>
        <dbReference type="ARBA" id="ARBA00023015"/>
    </source>
</evidence>
<dbReference type="AlphaFoldDB" id="A0AA35S4F0"/>
<dbReference type="GO" id="GO:0016592">
    <property type="term" value="C:mediator complex"/>
    <property type="evidence" value="ECO:0007669"/>
    <property type="project" value="TreeGrafter"/>
</dbReference>
<evidence type="ECO:0000256" key="1">
    <source>
        <dbReference type="ARBA" id="ARBA00004123"/>
    </source>
</evidence>
<protein>
    <recommendedName>
        <fullName evidence="3">Mediator of RNA polymerase II transcription subunit 13</fullName>
    </recommendedName>
</protein>
<comment type="similarity">
    <text evidence="2">Belongs to the Mediator complex subunit 13 family.</text>
</comment>
<evidence type="ECO:0000256" key="8">
    <source>
        <dbReference type="SAM" id="MobiDB-lite"/>
    </source>
</evidence>
<dbReference type="EMBL" id="CASHTH010001989">
    <property type="protein sequence ID" value="CAI8023039.1"/>
    <property type="molecule type" value="Genomic_DNA"/>
</dbReference>
<gene>
    <name evidence="9" type="ORF">GBAR_LOCUS13486</name>
</gene>
<dbReference type="Proteomes" id="UP001174909">
    <property type="component" value="Unassembled WGS sequence"/>
</dbReference>
<keyword evidence="7" id="KW-0539">Nucleus</keyword>
<proteinExistence type="inferred from homology"/>